<dbReference type="EMBL" id="CAADHB010000006">
    <property type="protein sequence ID" value="VFK78072.1"/>
    <property type="molecule type" value="Genomic_DNA"/>
</dbReference>
<dbReference type="EMBL" id="CAADFU010000003">
    <property type="protein sequence ID" value="VFK39609.1"/>
    <property type="molecule type" value="Genomic_DNA"/>
</dbReference>
<proteinExistence type="inferred from homology"/>
<evidence type="ECO:0000256" key="7">
    <source>
        <dbReference type="ARBA" id="ARBA00023316"/>
    </source>
</evidence>
<evidence type="ECO:0000256" key="2">
    <source>
        <dbReference type="ARBA" id="ARBA00010333"/>
    </source>
</evidence>
<dbReference type="GO" id="GO:0016998">
    <property type="term" value="P:cell wall macromolecule catabolic process"/>
    <property type="evidence" value="ECO:0007669"/>
    <property type="project" value="UniProtKB-UniRule"/>
</dbReference>
<dbReference type="Gene3D" id="3.40.190.10">
    <property type="entry name" value="Periplasmic binding protein-like II"/>
    <property type="match status" value="2"/>
</dbReference>
<dbReference type="Gene3D" id="1.10.530.10">
    <property type="match status" value="1"/>
</dbReference>
<dbReference type="CDD" id="cd01009">
    <property type="entry name" value="PBP2_YfhD_N"/>
    <property type="match status" value="1"/>
</dbReference>
<dbReference type="InterPro" id="IPR008258">
    <property type="entry name" value="Transglycosylase_SLT_dom_1"/>
</dbReference>
<dbReference type="GO" id="GO:0071555">
    <property type="term" value="P:cell wall organization"/>
    <property type="evidence" value="ECO:0007669"/>
    <property type="project" value="UniProtKB-KW"/>
</dbReference>
<dbReference type="PANTHER" id="PTHR35936:SF32">
    <property type="entry name" value="MEMBRANE-BOUND LYTIC MUREIN TRANSGLYCOSYLASE F"/>
    <property type="match status" value="1"/>
</dbReference>
<dbReference type="GO" id="GO:0008933">
    <property type="term" value="F:peptidoglycan lytic transglycosylase activity"/>
    <property type="evidence" value="ECO:0007669"/>
    <property type="project" value="UniProtKB-UniRule"/>
</dbReference>
<comment type="domain">
    <text evidence="8">The N-terminal domain does not have lytic activity and probably modulates enzymatic activity. The C-terminal domain is the catalytic active domain.</text>
</comment>
<comment type="subcellular location">
    <subcellularLocation>
        <location evidence="8">Cell outer membrane</location>
        <topology evidence="8">Peripheral membrane protein</topology>
    </subcellularLocation>
    <text evidence="8">Attached to the inner leaflet of the outer membrane.</text>
</comment>
<keyword evidence="4 8" id="KW-0472">Membrane</keyword>
<keyword evidence="3 8" id="KW-0732">Signal</keyword>
<dbReference type="Pfam" id="PF00497">
    <property type="entry name" value="SBP_bac_3"/>
    <property type="match status" value="1"/>
</dbReference>
<sequence>MKISIITVKVAVILLIGFSTMFCSRQQKNVLEQVKESGELRVITRNNLTTCYPGGNNFTGFEYTLAQRFADELGVRLKIILTENNARAVDALKRGKGHVAVGLKVTTAHKTAVRFGPNYRQIRQQVIYRLGDKGPKNIEELAKTPVDVPQGCECTDALQEIDAKAPNFTWREHPLSNAEKLLSLLLQGKIDLTIVDSHEAGLMRQLYPDLGIAFDIGEPQSLAWGFPLDTDDSLHVAASIFFEKIKQNGEMDDIVEQYYGHMQRFDYNESRQFLRYVKSRLPKYKNYFKKAAIRHGVDWRLLSAIGYQESHWNPNAVSPTGVRGIMMLTTNTAKQIGVKTRTDEKQSIYGGARYFAYLKENKVPKRIREPDRTWFALASYNVGYGHVEDARVLTQRAGANPDRWEDLREFLPLISKKKWYRRTRYGYARGREPVQYVRNIRRYYDKLLWLDRFQWKNLVVKRKKNK</sequence>
<comment type="catalytic activity">
    <reaction evidence="8">
        <text>Exolytic cleavage of the (1-&gt;4)-beta-glycosidic linkage between N-acetylmuramic acid (MurNAc) and N-acetylglucosamine (GlcNAc) residues in peptidoglycan, from either the reducing or the non-reducing ends of the peptidoglycan chains, with concomitant formation of a 1,6-anhydrobond in the MurNAc residue.</text>
        <dbReference type="EC" id="4.2.2.n1"/>
    </reaction>
</comment>
<dbReference type="CDD" id="cd13403">
    <property type="entry name" value="MLTF-like"/>
    <property type="match status" value="1"/>
</dbReference>
<feature type="active site" evidence="8">
    <location>
        <position position="309"/>
    </location>
</feature>
<evidence type="ECO:0000313" key="11">
    <source>
        <dbReference type="EMBL" id="VFK39609.1"/>
    </source>
</evidence>
<evidence type="ECO:0000256" key="4">
    <source>
        <dbReference type="ARBA" id="ARBA00023136"/>
    </source>
</evidence>
<comment type="similarity">
    <text evidence="8">In the N-terminal section; belongs to the bacterial solute-binding protein 3 family.</text>
</comment>
<keyword evidence="7 8" id="KW-0961">Cell wall biogenesis/degradation</keyword>
<evidence type="ECO:0000313" key="12">
    <source>
        <dbReference type="EMBL" id="VFK78072.1"/>
    </source>
</evidence>
<comment type="similarity">
    <text evidence="2">Belongs to the bacterial solute-binding protein 3 family.</text>
</comment>
<evidence type="ECO:0000256" key="3">
    <source>
        <dbReference type="ARBA" id="ARBA00022729"/>
    </source>
</evidence>
<evidence type="ECO:0000256" key="1">
    <source>
        <dbReference type="ARBA" id="ARBA00007734"/>
    </source>
</evidence>
<keyword evidence="6 8" id="KW-0456">Lyase</keyword>
<comment type="caution">
    <text evidence="8">Lacks conserved residue(s) required for the propagation of feature annotation.</text>
</comment>
<protein>
    <recommendedName>
        <fullName evidence="8">Membrane-bound lytic murein transglycosylase F</fullName>
        <ecNumber evidence="8">4.2.2.n1</ecNumber>
    </recommendedName>
    <alternativeName>
        <fullName evidence="8">Murein lyase F</fullName>
    </alternativeName>
</protein>
<dbReference type="GO" id="GO:0009279">
    <property type="term" value="C:cell outer membrane"/>
    <property type="evidence" value="ECO:0007669"/>
    <property type="project" value="UniProtKB-SubCell"/>
</dbReference>
<keyword evidence="5 8" id="KW-0998">Cell outer membrane</keyword>
<dbReference type="Pfam" id="PF01464">
    <property type="entry name" value="SLT"/>
    <property type="match status" value="1"/>
</dbReference>
<dbReference type="EMBL" id="CAADFR010000003">
    <property type="protein sequence ID" value="VFK36591.1"/>
    <property type="molecule type" value="Genomic_DNA"/>
</dbReference>
<evidence type="ECO:0000256" key="5">
    <source>
        <dbReference type="ARBA" id="ARBA00023237"/>
    </source>
</evidence>
<comment type="similarity">
    <text evidence="1">Belongs to the transglycosylase Slt family.</text>
</comment>
<reference evidence="10" key="1">
    <citation type="submission" date="2019-02" db="EMBL/GenBank/DDBJ databases">
        <authorList>
            <person name="Gruber-Vodicka R. H."/>
            <person name="Seah K. B. B."/>
        </authorList>
    </citation>
    <scope>NUCLEOTIDE SEQUENCE</scope>
    <source>
        <strain evidence="12">BECK_S127</strain>
        <strain evidence="11">BECK_S1320</strain>
        <strain evidence="10">BECK_S1321</strain>
    </source>
</reference>
<dbReference type="SMART" id="SM00062">
    <property type="entry name" value="PBPb"/>
    <property type="match status" value="1"/>
</dbReference>
<dbReference type="NCBIfam" id="NF008112">
    <property type="entry name" value="PRK10859.1"/>
    <property type="match status" value="1"/>
</dbReference>
<dbReference type="InterPro" id="IPR000189">
    <property type="entry name" value="Transglyc_AS"/>
</dbReference>
<accession>A0A450Y4Y4</accession>
<dbReference type="GO" id="GO:0009253">
    <property type="term" value="P:peptidoglycan catabolic process"/>
    <property type="evidence" value="ECO:0007669"/>
    <property type="project" value="TreeGrafter"/>
</dbReference>
<comment type="similarity">
    <text evidence="8">In the C-terminal section; belongs to the transglycosylase Slt family.</text>
</comment>
<dbReference type="AlphaFoldDB" id="A0A450Y4Y4"/>
<organism evidence="10">
    <name type="scientific">Candidatus Kentrum sp. SD</name>
    <dbReference type="NCBI Taxonomy" id="2126332"/>
    <lineage>
        <taxon>Bacteria</taxon>
        <taxon>Pseudomonadati</taxon>
        <taxon>Pseudomonadota</taxon>
        <taxon>Gammaproteobacteria</taxon>
        <taxon>Candidatus Kentrum</taxon>
    </lineage>
</organism>
<dbReference type="InterPro" id="IPR023703">
    <property type="entry name" value="MltF"/>
</dbReference>
<comment type="function">
    <text evidence="8">Murein-degrading enzyme that degrades murein glycan strands and insoluble, high-molecular weight murein sacculi, with the concomitant formation of a 1,6-anhydromuramoyl product. Lytic transglycosylases (LTs) play an integral role in the metabolism of the peptidoglycan (PG) sacculus. Their lytic action creates space within the PG sacculus to allow for its expansion as well as for the insertion of various structures such as secretion systems and flagella.</text>
</comment>
<dbReference type="SUPFAM" id="SSF53955">
    <property type="entry name" value="Lysozyme-like"/>
    <property type="match status" value="1"/>
</dbReference>
<evidence type="ECO:0000256" key="8">
    <source>
        <dbReference type="HAMAP-Rule" id="MF_02016"/>
    </source>
</evidence>
<dbReference type="PANTHER" id="PTHR35936">
    <property type="entry name" value="MEMBRANE-BOUND LYTIC MUREIN TRANSGLYCOSYLASE F"/>
    <property type="match status" value="1"/>
</dbReference>
<dbReference type="HAMAP" id="MF_02016">
    <property type="entry name" value="MltF"/>
    <property type="match status" value="1"/>
</dbReference>
<dbReference type="InterPro" id="IPR023346">
    <property type="entry name" value="Lysozyme-like_dom_sf"/>
</dbReference>
<feature type="domain" description="Solute-binding protein family 3/N-terminal" evidence="9">
    <location>
        <begin position="39"/>
        <end position="262"/>
    </location>
</feature>
<evidence type="ECO:0000256" key="6">
    <source>
        <dbReference type="ARBA" id="ARBA00023239"/>
    </source>
</evidence>
<dbReference type="PROSITE" id="PS00922">
    <property type="entry name" value="TRANSGLYCOSYLASE"/>
    <property type="match status" value="1"/>
</dbReference>
<feature type="region of interest" description="LT domain" evidence="8">
    <location>
        <begin position="263"/>
        <end position="466"/>
    </location>
</feature>
<name>A0A450Y4Y4_9GAMM</name>
<gene>
    <name evidence="8" type="primary">mltF</name>
    <name evidence="12" type="ORF">BECKSD772D_GA0070982_100627</name>
    <name evidence="11" type="ORF">BECKSD772E_GA0070983_100346</name>
    <name evidence="10" type="ORF">BECKSD772F_GA0070984_100329</name>
</gene>
<evidence type="ECO:0000259" key="9">
    <source>
        <dbReference type="SMART" id="SM00062"/>
    </source>
</evidence>
<dbReference type="InterPro" id="IPR001638">
    <property type="entry name" value="Solute-binding_3/MltF_N"/>
</dbReference>
<evidence type="ECO:0000313" key="10">
    <source>
        <dbReference type="EMBL" id="VFK36591.1"/>
    </source>
</evidence>
<dbReference type="SUPFAM" id="SSF53850">
    <property type="entry name" value="Periplasmic binding protein-like II"/>
    <property type="match status" value="1"/>
</dbReference>
<dbReference type="EC" id="4.2.2.n1" evidence="8"/>